<sequence>MASPCGASISSPSDYLFLPPKQRMSIGIEAELVLYPEASVTLDKKLPDAAKRPRFVVTYPGATGKSSLKLLIALFSVVGNWALQAILFSFIFKSRVAVIDFRRKKDKYMRKR</sequence>
<evidence type="ECO:0000313" key="2">
    <source>
        <dbReference type="Proteomes" id="UP000887564"/>
    </source>
</evidence>
<proteinExistence type="predicted"/>
<feature type="transmembrane region" description="Helical" evidence="1">
    <location>
        <begin position="70"/>
        <end position="92"/>
    </location>
</feature>
<name>A0A914R8X0_PAREQ</name>
<reference evidence="3" key="1">
    <citation type="submission" date="2022-11" db="UniProtKB">
        <authorList>
            <consortium name="WormBaseParasite"/>
        </authorList>
    </citation>
    <scope>IDENTIFICATION</scope>
</reference>
<keyword evidence="1" id="KW-0472">Membrane</keyword>
<organism evidence="2 3">
    <name type="scientific">Parascaris equorum</name>
    <name type="common">Equine roundworm</name>
    <dbReference type="NCBI Taxonomy" id="6256"/>
    <lineage>
        <taxon>Eukaryota</taxon>
        <taxon>Metazoa</taxon>
        <taxon>Ecdysozoa</taxon>
        <taxon>Nematoda</taxon>
        <taxon>Chromadorea</taxon>
        <taxon>Rhabditida</taxon>
        <taxon>Spirurina</taxon>
        <taxon>Ascaridomorpha</taxon>
        <taxon>Ascaridoidea</taxon>
        <taxon>Ascarididae</taxon>
        <taxon>Parascaris</taxon>
    </lineage>
</organism>
<keyword evidence="2" id="KW-1185">Reference proteome</keyword>
<dbReference type="Proteomes" id="UP000887564">
    <property type="component" value="Unplaced"/>
</dbReference>
<evidence type="ECO:0000256" key="1">
    <source>
        <dbReference type="SAM" id="Phobius"/>
    </source>
</evidence>
<evidence type="ECO:0000313" key="3">
    <source>
        <dbReference type="WBParaSite" id="PEQ_0000114501-mRNA-1"/>
    </source>
</evidence>
<keyword evidence="1" id="KW-1133">Transmembrane helix</keyword>
<dbReference type="AlphaFoldDB" id="A0A914R8X0"/>
<dbReference type="WBParaSite" id="PEQ_0000114501-mRNA-1">
    <property type="protein sequence ID" value="PEQ_0000114501-mRNA-1"/>
    <property type="gene ID" value="PEQ_0000114501"/>
</dbReference>
<accession>A0A914R8X0</accession>
<protein>
    <submittedName>
        <fullName evidence="3">Uncharacterized protein</fullName>
    </submittedName>
</protein>
<keyword evidence="1" id="KW-0812">Transmembrane</keyword>